<dbReference type="EMBL" id="JBHSMP010000028">
    <property type="protein sequence ID" value="MFC5431065.1"/>
    <property type="molecule type" value="Genomic_DNA"/>
</dbReference>
<proteinExistence type="predicted"/>
<sequence>MPFFYMRSLGKRANETNPLPTLGTLGLDFFKSQPVAIDFPAKKIYFFSEKTVDEIRSNPGASFLTFKSEYKNIRDKIFIPFKIGTTVQYAIFDTGSSETELYLPPDEWEKLQATHCRGQNHETLIVEAWGKPLTLWRQPANCSIEIANAKFNVSEIYTSPDSGFPAMLGNALFLNKVVVIDTARHLFGVLQ</sequence>
<gene>
    <name evidence="1" type="ORF">ACFPTO_20000</name>
</gene>
<evidence type="ECO:0000313" key="2">
    <source>
        <dbReference type="Proteomes" id="UP001596103"/>
    </source>
</evidence>
<comment type="caution">
    <text evidence="1">The sequence shown here is derived from an EMBL/GenBank/DDBJ whole genome shotgun (WGS) entry which is preliminary data.</text>
</comment>
<accession>A0ABW0JDU6</accession>
<dbReference type="Proteomes" id="UP001596103">
    <property type="component" value="Unassembled WGS sequence"/>
</dbReference>
<keyword evidence="2" id="KW-1185">Reference proteome</keyword>
<evidence type="ECO:0008006" key="3">
    <source>
        <dbReference type="Google" id="ProtNLM"/>
    </source>
</evidence>
<dbReference type="InterPro" id="IPR021109">
    <property type="entry name" value="Peptidase_aspartic_dom_sf"/>
</dbReference>
<name>A0ABW0JDU6_9BURK</name>
<organism evidence="1 2">
    <name type="scientific">Paraburkholderia denitrificans</name>
    <dbReference type="NCBI Taxonomy" id="694025"/>
    <lineage>
        <taxon>Bacteria</taxon>
        <taxon>Pseudomonadati</taxon>
        <taxon>Pseudomonadota</taxon>
        <taxon>Betaproteobacteria</taxon>
        <taxon>Burkholderiales</taxon>
        <taxon>Burkholderiaceae</taxon>
        <taxon>Paraburkholderia</taxon>
    </lineage>
</organism>
<protein>
    <recommendedName>
        <fullName evidence="3">Peptidase A2 domain-containing protein</fullName>
    </recommendedName>
</protein>
<evidence type="ECO:0000313" key="1">
    <source>
        <dbReference type="EMBL" id="MFC5431065.1"/>
    </source>
</evidence>
<dbReference type="RefSeq" id="WP_377714025.1">
    <property type="nucleotide sequence ID" value="NZ_JBHSMP010000028.1"/>
</dbReference>
<dbReference type="Gene3D" id="2.40.70.10">
    <property type="entry name" value="Acid Proteases"/>
    <property type="match status" value="1"/>
</dbReference>
<reference evidence="2" key="1">
    <citation type="journal article" date="2019" name="Int. J. Syst. Evol. Microbiol.">
        <title>The Global Catalogue of Microorganisms (GCM) 10K type strain sequencing project: providing services to taxonomists for standard genome sequencing and annotation.</title>
        <authorList>
            <consortium name="The Broad Institute Genomics Platform"/>
            <consortium name="The Broad Institute Genome Sequencing Center for Infectious Disease"/>
            <person name="Wu L."/>
            <person name="Ma J."/>
        </authorList>
    </citation>
    <scope>NUCLEOTIDE SEQUENCE [LARGE SCALE GENOMIC DNA]</scope>
    <source>
        <strain evidence="2">CCUG 56042</strain>
    </source>
</reference>